<dbReference type="AlphaFoldDB" id="A0A2T3XKF1"/>
<sequence length="246" mass="25893">MIPITRLPRSFAVLIVVSALALMSVHVRAAAPAGTVAYTAGVVSIEPASGAKRFAVAGSSVESGDTIETSKEGEAVLLMADHQRVYLKADTRYRIDDYRFAENDAKSNASVSSLLKGGLRVISGLIGKQGVPDAYRLKTQTATIGIRGTEWSVLECGLVSRLPSGEGAGPMSVPASEPQALALECPRGEAGEHIRVYHGTIDVRTEVDHHELSEGFGTIIRSPRSTFGLMPGANVEPVVPSPAACK</sequence>
<protein>
    <recommendedName>
        <fullName evidence="2">FecR protein domain-containing protein</fullName>
    </recommendedName>
</protein>
<keyword evidence="1" id="KW-0732">Signal</keyword>
<evidence type="ECO:0000256" key="1">
    <source>
        <dbReference type="SAM" id="SignalP"/>
    </source>
</evidence>
<gene>
    <name evidence="3" type="ORF">C9I57_30975</name>
</gene>
<evidence type="ECO:0000259" key="2">
    <source>
        <dbReference type="Pfam" id="PF04773"/>
    </source>
</evidence>
<dbReference type="PANTHER" id="PTHR38731">
    <property type="entry name" value="LIPL45-RELATED LIPOPROTEIN-RELATED"/>
    <property type="match status" value="1"/>
</dbReference>
<feature type="domain" description="FecR protein" evidence="2">
    <location>
        <begin position="65"/>
        <end position="153"/>
    </location>
</feature>
<dbReference type="EMBL" id="PYUC01000027">
    <property type="protein sequence ID" value="PTB16899.1"/>
    <property type="molecule type" value="Genomic_DNA"/>
</dbReference>
<dbReference type="RefSeq" id="WP_107154334.1">
    <property type="nucleotide sequence ID" value="NZ_PYUC01000027.1"/>
</dbReference>
<accession>A0A2T3XKF1</accession>
<evidence type="ECO:0000313" key="3">
    <source>
        <dbReference type="EMBL" id="PTB16899.1"/>
    </source>
</evidence>
<feature type="chain" id="PRO_5015705420" description="FecR protein domain-containing protein" evidence="1">
    <location>
        <begin position="30"/>
        <end position="246"/>
    </location>
</feature>
<name>A0A2T3XKF1_9BURK</name>
<dbReference type="PANTHER" id="PTHR38731:SF1">
    <property type="entry name" value="FECR PROTEIN DOMAIN-CONTAINING PROTEIN"/>
    <property type="match status" value="1"/>
</dbReference>
<reference evidence="3 4" key="1">
    <citation type="submission" date="2018-03" db="EMBL/GenBank/DDBJ databases">
        <title>Whole genome analyses suggest that Burkholderia sensu lato contains two further novel genera in the rhizoxinica-symbiotica group Mycetohabitans gen. nov., and Trinickia gen. nov.: implications for the evolution of diazotrophy and nodulation in the Burkholderiaceae.</title>
        <authorList>
            <person name="Estrada De Los Santos P."/>
            <person name="Palmer M."/>
            <person name="Chavez-Ramirez B."/>
            <person name="Steenkamp E.T."/>
            <person name="Hirsch A.M."/>
            <person name="Manyaka P."/>
            <person name="Maluk M."/>
            <person name="Lafos M."/>
            <person name="Crook M."/>
            <person name="Gross E."/>
            <person name="Simon M.F."/>
            <person name="Bueno Dos Reis Junior F."/>
            <person name="Poole P.S."/>
            <person name="Venter S.N."/>
            <person name="James E.K."/>
        </authorList>
    </citation>
    <scope>NUCLEOTIDE SEQUENCE [LARGE SCALE GENOMIC DNA]</scope>
    <source>
        <strain evidence="3 4">JPY-366</strain>
    </source>
</reference>
<evidence type="ECO:0000313" key="4">
    <source>
        <dbReference type="Proteomes" id="UP000240638"/>
    </source>
</evidence>
<comment type="caution">
    <text evidence="3">The sequence shown here is derived from an EMBL/GenBank/DDBJ whole genome shotgun (WGS) entry which is preliminary data.</text>
</comment>
<organism evidence="3 4">
    <name type="scientific">Trinickia symbiotica</name>
    <dbReference type="NCBI Taxonomy" id="863227"/>
    <lineage>
        <taxon>Bacteria</taxon>
        <taxon>Pseudomonadati</taxon>
        <taxon>Pseudomonadota</taxon>
        <taxon>Betaproteobacteria</taxon>
        <taxon>Burkholderiales</taxon>
        <taxon>Burkholderiaceae</taxon>
        <taxon>Trinickia</taxon>
    </lineage>
</organism>
<proteinExistence type="predicted"/>
<dbReference type="Proteomes" id="UP000240638">
    <property type="component" value="Unassembled WGS sequence"/>
</dbReference>
<feature type="signal peptide" evidence="1">
    <location>
        <begin position="1"/>
        <end position="29"/>
    </location>
</feature>
<dbReference type="InterPro" id="IPR006860">
    <property type="entry name" value="FecR"/>
</dbReference>
<dbReference type="Pfam" id="PF04773">
    <property type="entry name" value="FecR"/>
    <property type="match status" value="1"/>
</dbReference>